<dbReference type="EMBL" id="ASPP01050565">
    <property type="protein sequence ID" value="ETN97183.1"/>
    <property type="molecule type" value="Genomic_DNA"/>
</dbReference>
<gene>
    <name evidence="1" type="ORF">RFI_40348</name>
</gene>
<evidence type="ECO:0000313" key="1">
    <source>
        <dbReference type="EMBL" id="ETN97183.1"/>
    </source>
</evidence>
<evidence type="ECO:0000313" key="2">
    <source>
        <dbReference type="Proteomes" id="UP000023152"/>
    </source>
</evidence>
<reference evidence="1 2" key="1">
    <citation type="journal article" date="2013" name="Curr. Biol.">
        <title>The Genome of the Foraminiferan Reticulomyxa filosa.</title>
        <authorList>
            <person name="Glockner G."/>
            <person name="Hulsmann N."/>
            <person name="Schleicher M."/>
            <person name="Noegel A.A."/>
            <person name="Eichinger L."/>
            <person name="Gallinger C."/>
            <person name="Pawlowski J."/>
            <person name="Sierra R."/>
            <person name="Euteneuer U."/>
            <person name="Pillet L."/>
            <person name="Moustafa A."/>
            <person name="Platzer M."/>
            <person name="Groth M."/>
            <person name="Szafranski K."/>
            <person name="Schliwa M."/>
        </authorList>
    </citation>
    <scope>NUCLEOTIDE SEQUENCE [LARGE SCALE GENOMIC DNA]</scope>
</reference>
<feature type="non-terminal residue" evidence="1">
    <location>
        <position position="102"/>
    </location>
</feature>
<keyword evidence="2" id="KW-1185">Reference proteome</keyword>
<dbReference type="AlphaFoldDB" id="X6L7C2"/>
<sequence length="102" mass="12017">MEDIVPTTMGRCHFAGLQEITGRRHRVIKTEEMEMRIKSKQMQKVKKWAKCQQKLLCKLEKINAKLNDDCKKETEQPTEPQMHGIWTVLIKTTAMEAYGRRQ</sequence>
<organism evidence="1 2">
    <name type="scientific">Reticulomyxa filosa</name>
    <dbReference type="NCBI Taxonomy" id="46433"/>
    <lineage>
        <taxon>Eukaryota</taxon>
        <taxon>Sar</taxon>
        <taxon>Rhizaria</taxon>
        <taxon>Retaria</taxon>
        <taxon>Foraminifera</taxon>
        <taxon>Monothalamids</taxon>
        <taxon>Reticulomyxidae</taxon>
        <taxon>Reticulomyxa</taxon>
    </lineage>
</organism>
<proteinExistence type="predicted"/>
<accession>X6L7C2</accession>
<protein>
    <submittedName>
        <fullName evidence="1">Uncharacterized protein</fullName>
    </submittedName>
</protein>
<dbReference type="Proteomes" id="UP000023152">
    <property type="component" value="Unassembled WGS sequence"/>
</dbReference>
<comment type="caution">
    <text evidence="1">The sequence shown here is derived from an EMBL/GenBank/DDBJ whole genome shotgun (WGS) entry which is preliminary data.</text>
</comment>
<name>X6L7C2_RETFI</name>